<dbReference type="InterPro" id="IPR001878">
    <property type="entry name" value="Znf_CCHC"/>
</dbReference>
<feature type="domain" description="CCHC-type" evidence="2">
    <location>
        <begin position="29"/>
        <end position="44"/>
    </location>
</feature>
<dbReference type="EMBL" id="JABSTR010000004">
    <property type="protein sequence ID" value="KAH9368584.1"/>
    <property type="molecule type" value="Genomic_DNA"/>
</dbReference>
<dbReference type="PROSITE" id="PS50158">
    <property type="entry name" value="ZF_CCHC"/>
    <property type="match status" value="1"/>
</dbReference>
<organism evidence="3 4">
    <name type="scientific">Haemaphysalis longicornis</name>
    <name type="common">Bush tick</name>
    <dbReference type="NCBI Taxonomy" id="44386"/>
    <lineage>
        <taxon>Eukaryota</taxon>
        <taxon>Metazoa</taxon>
        <taxon>Ecdysozoa</taxon>
        <taxon>Arthropoda</taxon>
        <taxon>Chelicerata</taxon>
        <taxon>Arachnida</taxon>
        <taxon>Acari</taxon>
        <taxon>Parasitiformes</taxon>
        <taxon>Ixodida</taxon>
        <taxon>Ixodoidea</taxon>
        <taxon>Ixodidae</taxon>
        <taxon>Haemaphysalinae</taxon>
        <taxon>Haemaphysalis</taxon>
    </lineage>
</organism>
<evidence type="ECO:0000256" key="1">
    <source>
        <dbReference type="PROSITE-ProRule" id="PRU00047"/>
    </source>
</evidence>
<dbReference type="OrthoDB" id="3863715at2759"/>
<dbReference type="SUPFAM" id="SSF57756">
    <property type="entry name" value="Retrovirus zinc finger-like domains"/>
    <property type="match status" value="1"/>
</dbReference>
<name>A0A9J6G279_HAELO</name>
<keyword evidence="1" id="KW-0863">Zinc-finger</keyword>
<protein>
    <recommendedName>
        <fullName evidence="2">CCHC-type domain-containing protein</fullName>
    </recommendedName>
</protein>
<accession>A0A9J6G279</accession>
<keyword evidence="1" id="KW-0479">Metal-binding</keyword>
<comment type="caution">
    <text evidence="3">The sequence shown here is derived from an EMBL/GenBank/DDBJ whole genome shotgun (WGS) entry which is preliminary data.</text>
</comment>
<dbReference type="GO" id="GO:0003676">
    <property type="term" value="F:nucleic acid binding"/>
    <property type="evidence" value="ECO:0007669"/>
    <property type="project" value="InterPro"/>
</dbReference>
<reference evidence="3 4" key="1">
    <citation type="journal article" date="2020" name="Cell">
        <title>Large-Scale Comparative Analyses of Tick Genomes Elucidate Their Genetic Diversity and Vector Capacities.</title>
        <authorList>
            <consortium name="Tick Genome and Microbiome Consortium (TIGMIC)"/>
            <person name="Jia N."/>
            <person name="Wang J."/>
            <person name="Shi W."/>
            <person name="Du L."/>
            <person name="Sun Y."/>
            <person name="Zhan W."/>
            <person name="Jiang J.F."/>
            <person name="Wang Q."/>
            <person name="Zhang B."/>
            <person name="Ji P."/>
            <person name="Bell-Sakyi L."/>
            <person name="Cui X.M."/>
            <person name="Yuan T.T."/>
            <person name="Jiang B.G."/>
            <person name="Yang W.F."/>
            <person name="Lam T.T."/>
            <person name="Chang Q.C."/>
            <person name="Ding S.J."/>
            <person name="Wang X.J."/>
            <person name="Zhu J.G."/>
            <person name="Ruan X.D."/>
            <person name="Zhao L."/>
            <person name="Wei J.T."/>
            <person name="Ye R.Z."/>
            <person name="Que T.C."/>
            <person name="Du C.H."/>
            <person name="Zhou Y.H."/>
            <person name="Cheng J.X."/>
            <person name="Dai P.F."/>
            <person name="Guo W.B."/>
            <person name="Han X.H."/>
            <person name="Huang E.J."/>
            <person name="Li L.F."/>
            <person name="Wei W."/>
            <person name="Gao Y.C."/>
            <person name="Liu J.Z."/>
            <person name="Shao H.Z."/>
            <person name="Wang X."/>
            <person name="Wang C.C."/>
            <person name="Yang T.C."/>
            <person name="Huo Q.B."/>
            <person name="Li W."/>
            <person name="Chen H.Y."/>
            <person name="Chen S.E."/>
            <person name="Zhou L.G."/>
            <person name="Ni X.B."/>
            <person name="Tian J.H."/>
            <person name="Sheng Y."/>
            <person name="Liu T."/>
            <person name="Pan Y.S."/>
            <person name="Xia L.Y."/>
            <person name="Li J."/>
            <person name="Zhao F."/>
            <person name="Cao W.C."/>
        </authorList>
    </citation>
    <scope>NUCLEOTIDE SEQUENCE [LARGE SCALE GENOMIC DNA]</scope>
    <source>
        <strain evidence="3">HaeL-2018</strain>
    </source>
</reference>
<evidence type="ECO:0000313" key="3">
    <source>
        <dbReference type="EMBL" id="KAH9368584.1"/>
    </source>
</evidence>
<evidence type="ECO:0000259" key="2">
    <source>
        <dbReference type="PROSITE" id="PS50158"/>
    </source>
</evidence>
<gene>
    <name evidence="3" type="ORF">HPB48_009818</name>
</gene>
<dbReference type="Proteomes" id="UP000821853">
    <property type="component" value="Chromosome 2"/>
</dbReference>
<dbReference type="AlphaFoldDB" id="A0A9J6G279"/>
<dbReference type="GO" id="GO:0008270">
    <property type="term" value="F:zinc ion binding"/>
    <property type="evidence" value="ECO:0007669"/>
    <property type="project" value="UniProtKB-KW"/>
</dbReference>
<sequence>MKLQKALPNFIPILEHRVICDYRGVLRVCRGCKKTGHYKKDCKEDFCGRCSTFGLTTESCAARFRRSRGEHASREEQRNADWPAFVNALSEKRSVVPPLVPWLR</sequence>
<keyword evidence="1" id="KW-0862">Zinc</keyword>
<evidence type="ECO:0000313" key="4">
    <source>
        <dbReference type="Proteomes" id="UP000821853"/>
    </source>
</evidence>
<dbReference type="VEuPathDB" id="VectorBase:HLOH_040581"/>
<proteinExistence type="predicted"/>
<dbReference type="InterPro" id="IPR036875">
    <property type="entry name" value="Znf_CCHC_sf"/>
</dbReference>
<dbReference type="OMA" id="FGAACNT"/>
<keyword evidence="4" id="KW-1185">Reference proteome</keyword>